<dbReference type="InterPro" id="IPR001873">
    <property type="entry name" value="ENaC"/>
</dbReference>
<reference evidence="14" key="1">
    <citation type="submission" date="2022-01" db="EMBL/GenBank/DDBJ databases">
        <authorList>
            <person name="King R."/>
        </authorList>
    </citation>
    <scope>NUCLEOTIDE SEQUENCE</scope>
</reference>
<evidence type="ECO:0000256" key="6">
    <source>
        <dbReference type="ARBA" id="ARBA00022989"/>
    </source>
</evidence>
<dbReference type="OrthoDB" id="6478271at2759"/>
<dbReference type="PANTHER" id="PTHR11690:SF288">
    <property type="entry name" value="AMILORIDE-SENSITIVE NA+ CHANNEL-RELATED"/>
    <property type="match status" value="1"/>
</dbReference>
<dbReference type="Pfam" id="PF00858">
    <property type="entry name" value="ASC"/>
    <property type="match status" value="1"/>
</dbReference>
<evidence type="ECO:0000256" key="11">
    <source>
        <dbReference type="ARBA" id="ARBA00023303"/>
    </source>
</evidence>
<comment type="similarity">
    <text evidence="2 12">Belongs to the amiloride-sensitive sodium channel (TC 1.A.6) family.</text>
</comment>
<evidence type="ECO:0000313" key="15">
    <source>
        <dbReference type="Proteomes" id="UP001152798"/>
    </source>
</evidence>
<keyword evidence="15" id="KW-1185">Reference proteome</keyword>
<comment type="subcellular location">
    <subcellularLocation>
        <location evidence="1">Membrane</location>
        <topology evidence="1">Multi-pass membrane protein</topology>
    </subcellularLocation>
</comment>
<evidence type="ECO:0000256" key="7">
    <source>
        <dbReference type="ARBA" id="ARBA00023053"/>
    </source>
</evidence>
<dbReference type="GO" id="GO:0015280">
    <property type="term" value="F:ligand-gated sodium channel activity"/>
    <property type="evidence" value="ECO:0007669"/>
    <property type="project" value="TreeGrafter"/>
</dbReference>
<name>A0A9P0H2H8_NEZVI</name>
<evidence type="ECO:0000256" key="3">
    <source>
        <dbReference type="ARBA" id="ARBA00022448"/>
    </source>
</evidence>
<evidence type="ECO:0000256" key="9">
    <source>
        <dbReference type="ARBA" id="ARBA00023136"/>
    </source>
</evidence>
<evidence type="ECO:0000313" key="14">
    <source>
        <dbReference type="EMBL" id="CAH1391080.1"/>
    </source>
</evidence>
<evidence type="ECO:0000256" key="12">
    <source>
        <dbReference type="RuleBase" id="RU000679"/>
    </source>
</evidence>
<dbReference type="AlphaFoldDB" id="A0A9P0H2H8"/>
<organism evidence="14 15">
    <name type="scientific">Nezara viridula</name>
    <name type="common">Southern green stink bug</name>
    <name type="synonym">Cimex viridulus</name>
    <dbReference type="NCBI Taxonomy" id="85310"/>
    <lineage>
        <taxon>Eukaryota</taxon>
        <taxon>Metazoa</taxon>
        <taxon>Ecdysozoa</taxon>
        <taxon>Arthropoda</taxon>
        <taxon>Hexapoda</taxon>
        <taxon>Insecta</taxon>
        <taxon>Pterygota</taxon>
        <taxon>Neoptera</taxon>
        <taxon>Paraneoptera</taxon>
        <taxon>Hemiptera</taxon>
        <taxon>Heteroptera</taxon>
        <taxon>Panheteroptera</taxon>
        <taxon>Pentatomomorpha</taxon>
        <taxon>Pentatomoidea</taxon>
        <taxon>Pentatomidae</taxon>
        <taxon>Pentatominae</taxon>
        <taxon>Nezara</taxon>
    </lineage>
</organism>
<evidence type="ECO:0000256" key="8">
    <source>
        <dbReference type="ARBA" id="ARBA00023065"/>
    </source>
</evidence>
<keyword evidence="9 13" id="KW-0472">Membrane</keyword>
<evidence type="ECO:0000256" key="2">
    <source>
        <dbReference type="ARBA" id="ARBA00007193"/>
    </source>
</evidence>
<gene>
    <name evidence="14" type="ORF">NEZAVI_LOCUS2166</name>
</gene>
<dbReference type="Gene3D" id="1.10.287.820">
    <property type="entry name" value="Acid-sensing ion channel domain"/>
    <property type="match status" value="1"/>
</dbReference>
<keyword evidence="5 12" id="KW-0812">Transmembrane</keyword>
<evidence type="ECO:0000256" key="4">
    <source>
        <dbReference type="ARBA" id="ARBA00022461"/>
    </source>
</evidence>
<dbReference type="Proteomes" id="UP001152798">
    <property type="component" value="Chromosome 1"/>
</dbReference>
<feature type="transmembrane region" description="Helical" evidence="13">
    <location>
        <begin position="74"/>
        <end position="92"/>
    </location>
</feature>
<proteinExistence type="inferred from homology"/>
<feature type="transmembrane region" description="Helical" evidence="13">
    <location>
        <begin position="486"/>
        <end position="514"/>
    </location>
</feature>
<keyword evidence="8 12" id="KW-0406">Ion transport</keyword>
<evidence type="ECO:0000256" key="10">
    <source>
        <dbReference type="ARBA" id="ARBA00023201"/>
    </source>
</evidence>
<keyword evidence="10 12" id="KW-0739">Sodium transport</keyword>
<evidence type="ECO:0000256" key="1">
    <source>
        <dbReference type="ARBA" id="ARBA00004141"/>
    </source>
</evidence>
<dbReference type="PANTHER" id="PTHR11690">
    <property type="entry name" value="AMILORIDE-SENSITIVE SODIUM CHANNEL-RELATED"/>
    <property type="match status" value="1"/>
</dbReference>
<keyword evidence="4 12" id="KW-0894">Sodium channel</keyword>
<dbReference type="GO" id="GO:0005886">
    <property type="term" value="C:plasma membrane"/>
    <property type="evidence" value="ECO:0007669"/>
    <property type="project" value="TreeGrafter"/>
</dbReference>
<protein>
    <submittedName>
        <fullName evidence="14">Uncharacterized protein</fullName>
    </submittedName>
</protein>
<evidence type="ECO:0000256" key="13">
    <source>
        <dbReference type="SAM" id="Phobius"/>
    </source>
</evidence>
<dbReference type="EMBL" id="OV725077">
    <property type="protein sequence ID" value="CAH1391080.1"/>
    <property type="molecule type" value="Genomic_DNA"/>
</dbReference>
<sequence>MFHRKVRNKQRPATSFMMGVREERFTISQLALRQDEKSNPKKKLINCLRKYCDATTLHGFKYLSEPNRPLYERIYWLVAIIIVYSTVAFIVIDQVEIYLRKPILITFDSKSRSVTEIPFPAVTICSDNQIHSSTINLTEAFDDFQHLSPEMRKRFEYAVYICNFNHPGEEFETFDPQFFHDMLENVFGIETCREQIPILRWSYTPMDTPCRYFQPIVTVQGACLSFNMVPFSYIFRNPTTIFRNWAEKYWTDKIKVWSPDTGYITGGGSYPDAPPWRTAGGNGVRFGFNIEMKDNEELCSRGGKGFSVYVHNPAEMPGPAHALLYLEENRETTVSVSPKFYITDESLKKWSTKERGCYFQNERFLKFFQIYTQHNCEMECKANFTLSICRCAPFYFPRNLNTSVCGSAKRQCMEKSIANSGEASSCDCLPSCSELQYEIRVNKAPRNLSLDLTHQSNETYTILKVMFQGNYFIGIKRTVMFGFSDFVANVGGILGLFLGFSILSLVEIIYFIFFRPCTNSRQRKRIKPLSNNMRKLNYGSLVVSSKFNRGLSQYPSITLRNIRY</sequence>
<keyword evidence="6 13" id="KW-1133">Transmembrane helix</keyword>
<dbReference type="Gene3D" id="1.10.287.770">
    <property type="entry name" value="YojJ-like"/>
    <property type="match status" value="1"/>
</dbReference>
<evidence type="ECO:0000256" key="5">
    <source>
        <dbReference type="ARBA" id="ARBA00022692"/>
    </source>
</evidence>
<keyword evidence="11 12" id="KW-0407">Ion channel</keyword>
<keyword evidence="3 12" id="KW-0813">Transport</keyword>
<accession>A0A9P0H2H8</accession>
<keyword evidence="7" id="KW-0915">Sodium</keyword>